<evidence type="ECO:0000313" key="1">
    <source>
        <dbReference type="EMBL" id="AFY91114.1"/>
    </source>
</evidence>
<dbReference type="InParanoid" id="K9UA38"/>
<dbReference type="Proteomes" id="UP000010384">
    <property type="component" value="Plasmid pCHRO.01"/>
</dbReference>
<dbReference type="EMBL" id="CP003598">
    <property type="protein sequence ID" value="AFY91114.1"/>
    <property type="molecule type" value="Genomic_DNA"/>
</dbReference>
<keyword evidence="2" id="KW-1185">Reference proteome</keyword>
<proteinExistence type="predicted"/>
<sequence>MTVSNEAEAWVQEVDAALQKWCQGDYVLGEHWFVQRFNPCHPLTRDSIDVAREGTDLSEASVRGFMVATQTCDIVRSCVSRPFVEVVPLVEVDEQALHEIERSRRPQYAYVPGARSLNLVADLDRVMTVEKAVVAQWQRQLGCSTDREVRMLGQALARKRVRFAFPDDFNKLVNKLQKQLSQKHDKQSMEGEALRALREIRVRAAPAWNANVVQLMFWFIRDEEQVQFEGIGWDRFLQQWLGLIPTGNRFKSVEGSVVALEDMTAKDYVESDPLDLDRLSY</sequence>
<protein>
    <submittedName>
        <fullName evidence="1">Uncharacterized protein</fullName>
    </submittedName>
</protein>
<dbReference type="KEGG" id="cthe:Chro_5773"/>
<dbReference type="HOGENOM" id="CLU_975961_0_0_3"/>
<gene>
    <name evidence="1" type="ORF">Chro_5773</name>
</gene>
<organism evidence="1 2">
    <name type="scientific">Chroococcidiopsis thermalis (strain PCC 7203)</name>
    <dbReference type="NCBI Taxonomy" id="251229"/>
    <lineage>
        <taxon>Bacteria</taxon>
        <taxon>Bacillati</taxon>
        <taxon>Cyanobacteriota</taxon>
        <taxon>Cyanophyceae</taxon>
        <taxon>Chroococcidiopsidales</taxon>
        <taxon>Chroococcidiopsidaceae</taxon>
        <taxon>Chroococcidiopsis</taxon>
    </lineage>
</organism>
<accession>K9UA38</accession>
<keyword evidence="1" id="KW-0614">Plasmid</keyword>
<evidence type="ECO:0000313" key="2">
    <source>
        <dbReference type="Proteomes" id="UP000010384"/>
    </source>
</evidence>
<name>K9UA38_CHRTP</name>
<dbReference type="AlphaFoldDB" id="K9UA38"/>
<dbReference type="OrthoDB" id="7595500at2"/>
<geneLocation type="plasmid" evidence="1 2">
    <name>pCHRO.01</name>
</geneLocation>
<reference evidence="1 2" key="1">
    <citation type="submission" date="2012-06" db="EMBL/GenBank/DDBJ databases">
        <title>Finished plasmid 1 of genome of Chroococcidiopsis thermalis PCC 7203.</title>
        <authorList>
            <consortium name="US DOE Joint Genome Institute"/>
            <person name="Gugger M."/>
            <person name="Coursin T."/>
            <person name="Rippka R."/>
            <person name="Tandeau De Marsac N."/>
            <person name="Huntemann M."/>
            <person name="Wei C.-L."/>
            <person name="Han J."/>
            <person name="Detter J.C."/>
            <person name="Han C."/>
            <person name="Tapia R."/>
            <person name="Davenport K."/>
            <person name="Daligault H."/>
            <person name="Erkkila T."/>
            <person name="Gu W."/>
            <person name="Munk A.C.C."/>
            <person name="Teshima H."/>
            <person name="Xu Y."/>
            <person name="Chain P."/>
            <person name="Chen A."/>
            <person name="Krypides N."/>
            <person name="Mavromatis K."/>
            <person name="Markowitz V."/>
            <person name="Szeto E."/>
            <person name="Ivanova N."/>
            <person name="Mikhailova N."/>
            <person name="Ovchinnikova G."/>
            <person name="Pagani I."/>
            <person name="Pati A."/>
            <person name="Goodwin L."/>
            <person name="Peters L."/>
            <person name="Pitluck S."/>
            <person name="Woyke T."/>
            <person name="Kerfeld C."/>
        </authorList>
    </citation>
    <scope>NUCLEOTIDE SEQUENCE [LARGE SCALE GENOMIC DNA]</scope>
    <source>
        <strain evidence="1 2">PCC 7203</strain>
        <plasmid evidence="1 2">pCHRO.01</plasmid>
    </source>
</reference>
<dbReference type="PATRIC" id="fig|251229.3.peg.6746"/>